<keyword evidence="10 16" id="KW-0862">Zinc</keyword>
<organism evidence="20 21">
    <name type="scientific">Monosiga brevicollis</name>
    <name type="common">Choanoflagellate</name>
    <dbReference type="NCBI Taxonomy" id="81824"/>
    <lineage>
        <taxon>Eukaryota</taxon>
        <taxon>Choanoflagellata</taxon>
        <taxon>Craspedida</taxon>
        <taxon>Salpingoecidae</taxon>
        <taxon>Monosiga</taxon>
    </lineage>
</organism>
<keyword evidence="8 15" id="KW-0863">Zinc-finger</keyword>
<feature type="coiled-coil region" evidence="17">
    <location>
        <begin position="605"/>
        <end position="818"/>
    </location>
</feature>
<feature type="region of interest" description="Disordered" evidence="18">
    <location>
        <begin position="429"/>
        <end position="459"/>
    </location>
</feature>
<keyword evidence="7 16" id="KW-0479">Metal-binding</keyword>
<dbReference type="InterPro" id="IPR002110">
    <property type="entry name" value="Ankyrin_rpt"/>
</dbReference>
<dbReference type="GO" id="GO:0016567">
    <property type="term" value="P:protein ubiquitination"/>
    <property type="evidence" value="ECO:0007669"/>
    <property type="project" value="UniProtKB-UniRule"/>
</dbReference>
<dbReference type="Gene3D" id="1.25.40.20">
    <property type="entry name" value="Ankyrin repeat-containing domain"/>
    <property type="match status" value="1"/>
</dbReference>
<evidence type="ECO:0000256" key="13">
    <source>
        <dbReference type="ARBA" id="ARBA00023128"/>
    </source>
</evidence>
<keyword evidence="6 16" id="KW-0808">Transferase</keyword>
<evidence type="ECO:0000256" key="17">
    <source>
        <dbReference type="SAM" id="Coils"/>
    </source>
</evidence>
<evidence type="ECO:0000256" key="14">
    <source>
        <dbReference type="ARBA" id="ARBA00023242"/>
    </source>
</evidence>
<dbReference type="InterPro" id="IPR036770">
    <property type="entry name" value="Ankyrin_rpt-contain_sf"/>
</dbReference>
<comment type="subcellular location">
    <subcellularLocation>
        <location evidence="3">Mitochondrion</location>
    </subcellularLocation>
    <subcellularLocation>
        <location evidence="2 16">Nucleus</location>
    </subcellularLocation>
</comment>
<dbReference type="InParanoid" id="A9V7U4"/>
<keyword evidence="13" id="KW-0496">Mitochondrion</keyword>
<dbReference type="Pfam" id="PF02936">
    <property type="entry name" value="COX4"/>
    <property type="match status" value="1"/>
</dbReference>
<dbReference type="SMART" id="SM00184">
    <property type="entry name" value="RING"/>
    <property type="match status" value="1"/>
</dbReference>
<dbReference type="GO" id="GO:0061630">
    <property type="term" value="F:ubiquitin protein ligase activity"/>
    <property type="evidence" value="ECO:0000318"/>
    <property type="project" value="GO_Central"/>
</dbReference>
<dbReference type="RefSeq" id="XP_001748827.1">
    <property type="nucleotide sequence ID" value="XM_001748775.1"/>
</dbReference>
<dbReference type="PANTHER" id="PTHR23163">
    <property type="entry name" value="RING FINGER PROTEIN-RELATED"/>
    <property type="match status" value="1"/>
</dbReference>
<evidence type="ECO:0000256" key="8">
    <source>
        <dbReference type="ARBA" id="ARBA00022771"/>
    </source>
</evidence>
<dbReference type="Gene3D" id="3.30.40.10">
    <property type="entry name" value="Zinc/RING finger domain, C3HC4 (zinc finger)"/>
    <property type="match status" value="1"/>
</dbReference>
<comment type="pathway">
    <text evidence="4 16">Protein modification; protein ubiquitination.</text>
</comment>
<evidence type="ECO:0000256" key="15">
    <source>
        <dbReference type="PROSITE-ProRule" id="PRU00175"/>
    </source>
</evidence>
<evidence type="ECO:0000256" key="5">
    <source>
        <dbReference type="ARBA" id="ARBA00005555"/>
    </source>
</evidence>
<evidence type="ECO:0000256" key="11">
    <source>
        <dbReference type="ARBA" id="ARBA00022853"/>
    </source>
</evidence>
<evidence type="ECO:0000256" key="1">
    <source>
        <dbReference type="ARBA" id="ARBA00000900"/>
    </source>
</evidence>
<protein>
    <recommendedName>
        <fullName evidence="16">E3 ubiquitin protein ligase</fullName>
        <ecNumber evidence="16">2.3.2.27</ecNumber>
    </recommendedName>
</protein>
<gene>
    <name evidence="20" type="ORF">MONBRDRAFT_38442</name>
</gene>
<dbReference type="Pfam" id="PF13920">
    <property type="entry name" value="zf-C3HC4_3"/>
    <property type="match status" value="1"/>
</dbReference>
<evidence type="ECO:0000256" key="12">
    <source>
        <dbReference type="ARBA" id="ARBA00023054"/>
    </source>
</evidence>
<dbReference type="AlphaFoldDB" id="A9V7U4"/>
<dbReference type="EC" id="2.3.2.27" evidence="16"/>
<dbReference type="SUPFAM" id="SSF81406">
    <property type="entry name" value="Mitochondrial cytochrome c oxidase subunit IV"/>
    <property type="match status" value="1"/>
</dbReference>
<evidence type="ECO:0000313" key="21">
    <source>
        <dbReference type="Proteomes" id="UP000001357"/>
    </source>
</evidence>
<dbReference type="STRING" id="81824.A9V7U4"/>
<dbReference type="EMBL" id="CH991566">
    <property type="protein sequence ID" value="EDQ86437.1"/>
    <property type="molecule type" value="Genomic_DNA"/>
</dbReference>
<dbReference type="GO" id="GO:0005739">
    <property type="term" value="C:mitochondrion"/>
    <property type="evidence" value="ECO:0007669"/>
    <property type="project" value="UniProtKB-SubCell"/>
</dbReference>
<comment type="catalytic activity">
    <reaction evidence="1 16">
        <text>S-ubiquitinyl-[E2 ubiquitin-conjugating enzyme]-L-cysteine + [acceptor protein]-L-lysine = [E2 ubiquitin-conjugating enzyme]-L-cysteine + N(6)-ubiquitinyl-[acceptor protein]-L-lysine.</text>
        <dbReference type="EC" id="2.3.2.27"/>
    </reaction>
</comment>
<keyword evidence="11 16" id="KW-0156">Chromatin regulator</keyword>
<evidence type="ECO:0000256" key="16">
    <source>
        <dbReference type="RuleBase" id="RU365038"/>
    </source>
</evidence>
<dbReference type="SMART" id="SM00248">
    <property type="entry name" value="ANK"/>
    <property type="match status" value="2"/>
</dbReference>
<feature type="compositionally biased region" description="Low complexity" evidence="18">
    <location>
        <begin position="164"/>
        <end position="183"/>
    </location>
</feature>
<dbReference type="KEGG" id="mbr:MONBRDRAFT_38442"/>
<dbReference type="GO" id="GO:0006123">
    <property type="term" value="P:mitochondrial electron transport, cytochrome c to oxygen"/>
    <property type="evidence" value="ECO:0007669"/>
    <property type="project" value="InterPro"/>
</dbReference>
<proteinExistence type="inferred from homology"/>
<feature type="compositionally biased region" description="Polar residues" evidence="18">
    <location>
        <begin position="436"/>
        <end position="453"/>
    </location>
</feature>
<comment type="similarity">
    <text evidence="5 16">Belongs to the BRE1 family.</text>
</comment>
<dbReference type="UniPathway" id="UPA00143"/>
<dbReference type="SUPFAM" id="SSF48403">
    <property type="entry name" value="Ankyrin repeat"/>
    <property type="match status" value="1"/>
</dbReference>
<dbReference type="Proteomes" id="UP000001357">
    <property type="component" value="Unassembled WGS sequence"/>
</dbReference>
<dbReference type="PROSITE" id="PS00518">
    <property type="entry name" value="ZF_RING_1"/>
    <property type="match status" value="1"/>
</dbReference>
<evidence type="ECO:0000256" key="6">
    <source>
        <dbReference type="ARBA" id="ARBA00022679"/>
    </source>
</evidence>
<dbReference type="GO" id="GO:0045277">
    <property type="term" value="C:respiratory chain complex IV"/>
    <property type="evidence" value="ECO:0007669"/>
    <property type="project" value="InterPro"/>
</dbReference>
<accession>A9V7U4</accession>
<keyword evidence="12 16" id="KW-0175">Coiled coil</keyword>
<dbReference type="GO" id="GO:0005634">
    <property type="term" value="C:nucleus"/>
    <property type="evidence" value="ECO:0000318"/>
    <property type="project" value="GO_Central"/>
</dbReference>
<dbReference type="InterPro" id="IPR013956">
    <property type="entry name" value="E3_ubiquit_lig_Bre1"/>
</dbReference>
<evidence type="ECO:0000313" key="20">
    <source>
        <dbReference type="EMBL" id="EDQ86437.1"/>
    </source>
</evidence>
<dbReference type="InterPro" id="IPR017907">
    <property type="entry name" value="Znf_RING_CS"/>
</dbReference>
<dbReference type="PROSITE" id="PS50089">
    <property type="entry name" value="ZF_RING_2"/>
    <property type="match status" value="1"/>
</dbReference>
<evidence type="ECO:0000256" key="2">
    <source>
        <dbReference type="ARBA" id="ARBA00004123"/>
    </source>
</evidence>
<keyword evidence="14 16" id="KW-0539">Nucleus</keyword>
<evidence type="ECO:0000256" key="9">
    <source>
        <dbReference type="ARBA" id="ARBA00022786"/>
    </source>
</evidence>
<dbReference type="Pfam" id="PF12796">
    <property type="entry name" value="Ank_2"/>
    <property type="match status" value="1"/>
</dbReference>
<dbReference type="CDD" id="cd16499">
    <property type="entry name" value="RING-HC_Bre1-like"/>
    <property type="match status" value="1"/>
</dbReference>
<evidence type="ECO:0000256" key="7">
    <source>
        <dbReference type="ARBA" id="ARBA00022723"/>
    </source>
</evidence>
<feature type="domain" description="RING-type" evidence="19">
    <location>
        <begin position="1065"/>
        <end position="1103"/>
    </location>
</feature>
<dbReference type="GeneID" id="5894042"/>
<dbReference type="InterPro" id="IPR004203">
    <property type="entry name" value="Cyt_c_oxidase_su4_fam"/>
</dbReference>
<evidence type="ECO:0000256" key="4">
    <source>
        <dbReference type="ARBA" id="ARBA00004906"/>
    </source>
</evidence>
<feature type="region of interest" description="Disordered" evidence="18">
    <location>
        <begin position="164"/>
        <end position="257"/>
    </location>
</feature>
<dbReference type="InterPro" id="IPR001841">
    <property type="entry name" value="Znf_RING"/>
</dbReference>
<reference evidence="20 21" key="1">
    <citation type="journal article" date="2008" name="Nature">
        <title>The genome of the choanoflagellate Monosiga brevicollis and the origin of metazoans.</title>
        <authorList>
            <consortium name="JGI Sequencing"/>
            <person name="King N."/>
            <person name="Westbrook M.J."/>
            <person name="Young S.L."/>
            <person name="Kuo A."/>
            <person name="Abedin M."/>
            <person name="Chapman J."/>
            <person name="Fairclough S."/>
            <person name="Hellsten U."/>
            <person name="Isogai Y."/>
            <person name="Letunic I."/>
            <person name="Marr M."/>
            <person name="Pincus D."/>
            <person name="Putnam N."/>
            <person name="Rokas A."/>
            <person name="Wright K.J."/>
            <person name="Zuzow R."/>
            <person name="Dirks W."/>
            <person name="Good M."/>
            <person name="Goodstein D."/>
            <person name="Lemons D."/>
            <person name="Li W."/>
            <person name="Lyons J.B."/>
            <person name="Morris A."/>
            <person name="Nichols S."/>
            <person name="Richter D.J."/>
            <person name="Salamov A."/>
            <person name="Bork P."/>
            <person name="Lim W.A."/>
            <person name="Manning G."/>
            <person name="Miller W.T."/>
            <person name="McGinnis W."/>
            <person name="Shapiro H."/>
            <person name="Tjian R."/>
            <person name="Grigoriev I.V."/>
            <person name="Rokhsar D."/>
        </authorList>
    </citation>
    <scope>NUCLEOTIDE SEQUENCE [LARGE SCALE GENOMIC DNA]</scope>
    <source>
        <strain evidence="21">MX1 / ATCC 50154</strain>
    </source>
</reference>
<evidence type="ECO:0000256" key="3">
    <source>
        <dbReference type="ARBA" id="ARBA00004173"/>
    </source>
</evidence>
<dbReference type="GO" id="GO:0008270">
    <property type="term" value="F:zinc ion binding"/>
    <property type="evidence" value="ECO:0007669"/>
    <property type="project" value="UniProtKB-KW"/>
</dbReference>
<evidence type="ECO:0000256" key="18">
    <source>
        <dbReference type="SAM" id="MobiDB-lite"/>
    </source>
</evidence>
<dbReference type="PANTHER" id="PTHR23163:SF0">
    <property type="entry name" value="E3 UBIQUITIN-PROTEIN LIGASE BRE1"/>
    <property type="match status" value="1"/>
</dbReference>
<name>A9V7U4_MONBE</name>
<feature type="region of interest" description="Disordered" evidence="18">
    <location>
        <begin position="908"/>
        <end position="928"/>
    </location>
</feature>
<dbReference type="GO" id="GO:0006325">
    <property type="term" value="P:chromatin organization"/>
    <property type="evidence" value="ECO:0007669"/>
    <property type="project" value="UniProtKB-KW"/>
</dbReference>
<evidence type="ECO:0000256" key="10">
    <source>
        <dbReference type="ARBA" id="ARBA00022833"/>
    </source>
</evidence>
<dbReference type="SUPFAM" id="SSF57850">
    <property type="entry name" value="RING/U-box"/>
    <property type="match status" value="1"/>
</dbReference>
<dbReference type="InterPro" id="IPR013083">
    <property type="entry name" value="Znf_RING/FYVE/PHD"/>
</dbReference>
<dbReference type="GO" id="GO:0033503">
    <property type="term" value="C:HULC complex"/>
    <property type="evidence" value="ECO:0000318"/>
    <property type="project" value="GO_Central"/>
</dbReference>
<sequence>MACVGPPGKIEVGMKLKYVQGRLWSALEQSDIGRLKELHDANPSVFQLELGHYTAIKAAAYLSNLDTVSYLLDAGVHPVSRPRSLQSDLGLVVWTNKCTPALHYACKHNKPDLAALLLKHGADPTLQWRGTSPLELTTSPAISFILQSALDKKAMANTTVAPTAHSAKADTAAPPAKTAKVTPESAGNSSAPVSDAQAAKPTPQAAESSAAAVVTQPEVPEAQKSRVQEPASEVTASQSASTVPPPATQKPTTNTEDEVTMAARRVMTSLRSMRTRADAVIRQVSNEELQVLKEKEKLPWGQLSKEEKVALYRAAYGQTRKEMQVGQSDLPKPQAATMSTMQSVTPTVILQHTFHTEKAKRLAKNSSIITAFAWQRPLPTVAGHLPSVRRMMAHKRLQHDYAAFPDPKRALMRSAAAVAGTANAAAGTGALLGTSPVGTPQRRGSGSRESAGNSPAAVGQGGGLSAYVLTVDDIGSEIDVDVASLRVQNHQLGLSLLQAKQAQDELASKLRTGQKQQEDARHAVNIALRCLDQLTLGCQAALGQAAGQLPSAGLQTLLNDDLQGLESAFKTRVSEATALVESLAGGGRSYTPEAFTDSFQKALEAARHNEQVDVLQRQVLQLNQDLAAQSFLAEKHVNKNLRLKDQMAALQQQITQLNGQIKAAQAAKDAHSASGQQAANGEVGELTERLQEAEALAASRLKEAEHLRNELQKAQMELRTSSGSASTVADSGAITLLRQERDQLRTNLDEMTRQFEAARSRSVSQAEELDNMIAQLRTEVSELVKPLEEELKQAKHEADRLRSERNKLHIELKKLDEDTAWTQLKSLSTALESRHKGLRDLARQLHTELRSARAQVASSASSDGVVQTLREKETALTTLLEEVESTGEAFDAVQAKYLERALQQLKEKEDSERQRMQEVLQASQRNKTLKEQLEPKQKLIEASNERLSKLEVELTRVSEAERQARHLWHTSSASERQLQQQVDRVSADLKMSQDELESVRKAQSQLQQNLKDSVQQAQEAEHQCTRLKEELGSYKRRYERSMSAGGGADAVLEDEIRDLQAKLKCTACNNNEKDTVLTKCFHVFCQACVEQRIQTRQRKCPQCGEKFGAGDHRRLYLQ</sequence>
<keyword evidence="21" id="KW-1185">Reference proteome</keyword>
<dbReference type="Gene3D" id="1.10.442.10">
    <property type="entry name" value="Cytochrome c oxidase subunit IV"/>
    <property type="match status" value="1"/>
</dbReference>
<evidence type="ECO:0000259" key="19">
    <source>
        <dbReference type="PROSITE" id="PS50089"/>
    </source>
</evidence>
<keyword evidence="9 16" id="KW-0833">Ubl conjugation pathway</keyword>
<dbReference type="eggNOG" id="KOG0978">
    <property type="taxonomic scope" value="Eukaryota"/>
</dbReference>
<dbReference type="InterPro" id="IPR036639">
    <property type="entry name" value="Cyt_c_oxidase_su4_sf"/>
</dbReference>